<evidence type="ECO:0000313" key="8">
    <source>
        <dbReference type="EMBL" id="BAP57148.1"/>
    </source>
</evidence>
<dbReference type="GO" id="GO:0007155">
    <property type="term" value="P:cell adhesion"/>
    <property type="evidence" value="ECO:0007669"/>
    <property type="project" value="InterPro"/>
</dbReference>
<reference evidence="8 9" key="1">
    <citation type="journal article" date="2014" name="ISME J.">
        <title>Ecophysiology of Thioploca ingrica as revealed by the complete genome sequence supplemented with proteomic evidence.</title>
        <authorList>
            <person name="Kojima H."/>
            <person name="Ogura Y."/>
            <person name="Yamamoto N."/>
            <person name="Togashi T."/>
            <person name="Mori H."/>
            <person name="Watanabe T."/>
            <person name="Nemoto F."/>
            <person name="Kurokawa K."/>
            <person name="Hayashi T."/>
            <person name="Fukui M."/>
        </authorList>
    </citation>
    <scope>NUCLEOTIDE SEQUENCE [LARGE SCALE GENOMIC DNA]</scope>
</reference>
<dbReference type="KEGG" id="tig:THII_2851"/>
<dbReference type="GO" id="GO:0009289">
    <property type="term" value="C:pilus"/>
    <property type="evidence" value="ECO:0007669"/>
    <property type="project" value="InterPro"/>
</dbReference>
<accession>A0A090AG39</accession>
<evidence type="ECO:0000256" key="1">
    <source>
        <dbReference type="ARBA" id="ARBA00004141"/>
    </source>
</evidence>
<proteinExistence type="inferred from homology"/>
<feature type="transmembrane region" description="Helical" evidence="6">
    <location>
        <begin position="111"/>
        <end position="137"/>
    </location>
</feature>
<dbReference type="InterPro" id="IPR001082">
    <property type="entry name" value="Pilin"/>
</dbReference>
<evidence type="ECO:0000313" key="9">
    <source>
        <dbReference type="Proteomes" id="UP000031623"/>
    </source>
</evidence>
<dbReference type="EMBL" id="AP014633">
    <property type="protein sequence ID" value="BAP57148.1"/>
    <property type="molecule type" value="Genomic_DNA"/>
</dbReference>
<dbReference type="STRING" id="40754.THII_2851"/>
<organism evidence="8 9">
    <name type="scientific">Thioploca ingrica</name>
    <dbReference type="NCBI Taxonomy" id="40754"/>
    <lineage>
        <taxon>Bacteria</taxon>
        <taxon>Pseudomonadati</taxon>
        <taxon>Pseudomonadota</taxon>
        <taxon>Gammaproteobacteria</taxon>
        <taxon>Thiotrichales</taxon>
        <taxon>Thiotrichaceae</taxon>
        <taxon>Thioploca</taxon>
    </lineage>
</organism>
<dbReference type="AlphaFoldDB" id="A0A090AG39"/>
<evidence type="ECO:0000256" key="5">
    <source>
        <dbReference type="ARBA" id="ARBA00023136"/>
    </source>
</evidence>
<dbReference type="Proteomes" id="UP000031623">
    <property type="component" value="Chromosome"/>
</dbReference>
<comment type="similarity">
    <text evidence="2">Belongs to the N-Me-Phe pilin family.</text>
</comment>
<dbReference type="Pfam" id="PF05154">
    <property type="entry name" value="TM2"/>
    <property type="match status" value="1"/>
</dbReference>
<dbReference type="GO" id="GO:0016020">
    <property type="term" value="C:membrane"/>
    <property type="evidence" value="ECO:0007669"/>
    <property type="project" value="UniProtKB-SubCell"/>
</dbReference>
<feature type="transmembrane region" description="Helical" evidence="6">
    <location>
        <begin position="79"/>
        <end position="99"/>
    </location>
</feature>
<name>A0A090AG39_9GAMM</name>
<evidence type="ECO:0000259" key="7">
    <source>
        <dbReference type="Pfam" id="PF05154"/>
    </source>
</evidence>
<dbReference type="InterPro" id="IPR045584">
    <property type="entry name" value="Pilin-like"/>
</dbReference>
<dbReference type="SUPFAM" id="SSF54523">
    <property type="entry name" value="Pili subunits"/>
    <property type="match status" value="1"/>
</dbReference>
<protein>
    <submittedName>
        <fullName evidence="8">TM2 protein</fullName>
    </submittedName>
</protein>
<evidence type="ECO:0000256" key="6">
    <source>
        <dbReference type="SAM" id="Phobius"/>
    </source>
</evidence>
<evidence type="ECO:0000256" key="2">
    <source>
        <dbReference type="ARBA" id="ARBA00005233"/>
    </source>
</evidence>
<keyword evidence="3 6" id="KW-0812">Transmembrane</keyword>
<dbReference type="Gene3D" id="3.30.700.10">
    <property type="entry name" value="Glycoprotein, Type 4 Pilin"/>
    <property type="match status" value="1"/>
</dbReference>
<keyword evidence="5 6" id="KW-0472">Membrane</keyword>
<gene>
    <name evidence="8" type="ORF">THII_2851</name>
</gene>
<evidence type="ECO:0000256" key="3">
    <source>
        <dbReference type="ARBA" id="ARBA00022692"/>
    </source>
</evidence>
<keyword evidence="4 6" id="KW-1133">Transmembrane helix</keyword>
<comment type="subcellular location">
    <subcellularLocation>
        <location evidence="1">Membrane</location>
        <topology evidence="1">Multi-pass membrane protein</topology>
    </subcellularLocation>
</comment>
<dbReference type="InterPro" id="IPR007829">
    <property type="entry name" value="TM2"/>
</dbReference>
<dbReference type="HOGENOM" id="CLU_1124125_0_0_6"/>
<keyword evidence="9" id="KW-1185">Reference proteome</keyword>
<dbReference type="Pfam" id="PF00114">
    <property type="entry name" value="Pilin"/>
    <property type="match status" value="1"/>
</dbReference>
<feature type="transmembrane region" description="Helical" evidence="6">
    <location>
        <begin position="50"/>
        <end position="67"/>
    </location>
</feature>
<evidence type="ECO:0000256" key="4">
    <source>
        <dbReference type="ARBA" id="ARBA00022989"/>
    </source>
</evidence>
<feature type="domain" description="TM2" evidence="7">
    <location>
        <begin position="47"/>
        <end position="95"/>
    </location>
</feature>
<sequence length="247" mass="27759">MTNTPYAPPATTPLEENEKICSTCNAVIHRKAEICPKCGVRQRRPASKSALLLINFFLGGFGGHRFYLGNYVLGSLYLLFFWTLIPSLIAFIEFIWFAFMSSEKIENDYTAHGSVAAFVVPTIFSFFIIAAIFIPAYQDYLQKTKVAEAMTLFTGLKTEAETYLSNTGKFPETKKLSIISGEYTKITSNPEEFYLQAMMNEKAGSIAGEIIRFSYDPASKTWKCSADFPNGVANKYLPKNCRTEKQQ</sequence>